<dbReference type="Pfam" id="PF00240">
    <property type="entry name" value="ubiquitin"/>
    <property type="match status" value="1"/>
</dbReference>
<sequence>MNGLYENGSLLLTPGKRANASNVNVSFEKGTRDAYATVAIQRTRNGEARCTVDVFASKNSLSASIQMRNASAWVRVTEMSRHAEMEVMMGQEAPPHTEGFRTLALIKIEDFDNNDKFDSDDEEPLPLFFQIFVKLFNGKSSTFRVHSETLVEDLKLKIKTKHQLPPDQQRLLFAGKQLEDYRSLGFYRIGPNATLNLVSRLRGG</sequence>
<comment type="caution">
    <text evidence="2">The sequence shown here is derived from an EMBL/GenBank/DDBJ whole genome shotgun (WGS) entry which is preliminary data.</text>
</comment>
<dbReference type="InterPro" id="IPR029071">
    <property type="entry name" value="Ubiquitin-like_domsf"/>
</dbReference>
<dbReference type="Proteomes" id="UP000762676">
    <property type="component" value="Unassembled WGS sequence"/>
</dbReference>
<gene>
    <name evidence="2" type="ORF">ElyMa_004670300</name>
</gene>
<dbReference type="InterPro" id="IPR050158">
    <property type="entry name" value="Ubiquitin_ubiquitin-like"/>
</dbReference>
<organism evidence="2 3">
    <name type="scientific">Elysia marginata</name>
    <dbReference type="NCBI Taxonomy" id="1093978"/>
    <lineage>
        <taxon>Eukaryota</taxon>
        <taxon>Metazoa</taxon>
        <taxon>Spiralia</taxon>
        <taxon>Lophotrochozoa</taxon>
        <taxon>Mollusca</taxon>
        <taxon>Gastropoda</taxon>
        <taxon>Heterobranchia</taxon>
        <taxon>Euthyneura</taxon>
        <taxon>Panpulmonata</taxon>
        <taxon>Sacoglossa</taxon>
        <taxon>Placobranchoidea</taxon>
        <taxon>Plakobranchidae</taxon>
        <taxon>Elysia</taxon>
    </lineage>
</organism>
<dbReference type="PRINTS" id="PR00348">
    <property type="entry name" value="UBIQUITIN"/>
</dbReference>
<dbReference type="EMBL" id="BMAT01009367">
    <property type="protein sequence ID" value="GFS05007.1"/>
    <property type="molecule type" value="Genomic_DNA"/>
</dbReference>
<proteinExistence type="predicted"/>
<name>A0AAV4I7K7_9GAST</name>
<keyword evidence="3" id="KW-1185">Reference proteome</keyword>
<dbReference type="PANTHER" id="PTHR10666">
    <property type="entry name" value="UBIQUITIN"/>
    <property type="match status" value="1"/>
</dbReference>
<protein>
    <submittedName>
        <fullName evidence="2">Ubiquitin</fullName>
    </submittedName>
</protein>
<feature type="domain" description="Ubiquitin-like" evidence="1">
    <location>
        <begin position="129"/>
        <end position="204"/>
    </location>
</feature>
<dbReference type="Gene3D" id="3.10.20.90">
    <property type="entry name" value="Phosphatidylinositol 3-kinase Catalytic Subunit, Chain A, domain 1"/>
    <property type="match status" value="1"/>
</dbReference>
<dbReference type="InterPro" id="IPR019956">
    <property type="entry name" value="Ubiquitin_dom"/>
</dbReference>
<evidence type="ECO:0000313" key="2">
    <source>
        <dbReference type="EMBL" id="GFS05007.1"/>
    </source>
</evidence>
<dbReference type="SUPFAM" id="SSF54236">
    <property type="entry name" value="Ubiquitin-like"/>
    <property type="match status" value="1"/>
</dbReference>
<dbReference type="PROSITE" id="PS50053">
    <property type="entry name" value="UBIQUITIN_2"/>
    <property type="match status" value="1"/>
</dbReference>
<evidence type="ECO:0000259" key="1">
    <source>
        <dbReference type="PROSITE" id="PS50053"/>
    </source>
</evidence>
<dbReference type="SMART" id="SM00213">
    <property type="entry name" value="UBQ"/>
    <property type="match status" value="1"/>
</dbReference>
<accession>A0AAV4I7K7</accession>
<dbReference type="InterPro" id="IPR000626">
    <property type="entry name" value="Ubiquitin-like_dom"/>
</dbReference>
<reference evidence="2 3" key="1">
    <citation type="journal article" date="2021" name="Elife">
        <title>Chloroplast acquisition without the gene transfer in kleptoplastic sea slugs, Plakobranchus ocellatus.</title>
        <authorList>
            <person name="Maeda T."/>
            <person name="Takahashi S."/>
            <person name="Yoshida T."/>
            <person name="Shimamura S."/>
            <person name="Takaki Y."/>
            <person name="Nagai Y."/>
            <person name="Toyoda A."/>
            <person name="Suzuki Y."/>
            <person name="Arimoto A."/>
            <person name="Ishii H."/>
            <person name="Satoh N."/>
            <person name="Nishiyama T."/>
            <person name="Hasebe M."/>
            <person name="Maruyama T."/>
            <person name="Minagawa J."/>
            <person name="Obokata J."/>
            <person name="Shigenobu S."/>
        </authorList>
    </citation>
    <scope>NUCLEOTIDE SEQUENCE [LARGE SCALE GENOMIC DNA]</scope>
</reference>
<dbReference type="AlphaFoldDB" id="A0AAV4I7K7"/>
<evidence type="ECO:0000313" key="3">
    <source>
        <dbReference type="Proteomes" id="UP000762676"/>
    </source>
</evidence>